<evidence type="ECO:0000259" key="5">
    <source>
        <dbReference type="PROSITE" id="PS50110"/>
    </source>
</evidence>
<organism evidence="6 7">
    <name type="scientific">Methylovorus glucosotrophus (strain SIP3-4)</name>
    <dbReference type="NCBI Taxonomy" id="582744"/>
    <lineage>
        <taxon>Bacteria</taxon>
        <taxon>Pseudomonadati</taxon>
        <taxon>Pseudomonadota</taxon>
        <taxon>Betaproteobacteria</taxon>
        <taxon>Nitrosomonadales</taxon>
        <taxon>Methylophilaceae</taxon>
        <taxon>Methylovorus</taxon>
    </lineage>
</organism>
<keyword evidence="7" id="KW-1185">Reference proteome</keyword>
<dbReference type="Pfam" id="PF00196">
    <property type="entry name" value="GerE"/>
    <property type="match status" value="1"/>
</dbReference>
<feature type="compositionally biased region" description="Low complexity" evidence="3">
    <location>
        <begin position="1"/>
        <end position="18"/>
    </location>
</feature>
<dbReference type="Gene3D" id="3.40.50.2300">
    <property type="match status" value="1"/>
</dbReference>
<dbReference type="InterPro" id="IPR011006">
    <property type="entry name" value="CheY-like_superfamily"/>
</dbReference>
<dbReference type="Proteomes" id="UP000002743">
    <property type="component" value="Chromosome"/>
</dbReference>
<evidence type="ECO:0000313" key="7">
    <source>
        <dbReference type="Proteomes" id="UP000002743"/>
    </source>
</evidence>
<reference evidence="6 7" key="2">
    <citation type="journal article" date="2011" name="J. Bacteriol.">
        <title>Genomes of three methylotrophs from a single niche uncover genetic and metabolic divergence of Methylophilaceae.</title>
        <authorList>
            <person name="Lapidus A."/>
            <person name="Clum A."/>
            <person name="Labutti K."/>
            <person name="Kaluzhnaya M.G."/>
            <person name="Lim S."/>
            <person name="Beck D.A."/>
            <person name="Glavina Del Rio T."/>
            <person name="Nolan M."/>
            <person name="Mavromatis K."/>
            <person name="Huntemann M."/>
            <person name="Lucas S."/>
            <person name="Lidstrom M.E."/>
            <person name="Ivanova N."/>
            <person name="Chistoserdova L."/>
        </authorList>
    </citation>
    <scope>NUCLEOTIDE SEQUENCE [LARGE SCALE GENOMIC DNA]</scope>
    <source>
        <strain evidence="6 7">SIP3-4</strain>
    </source>
</reference>
<evidence type="ECO:0000313" key="6">
    <source>
        <dbReference type="EMBL" id="ACT51701.1"/>
    </source>
</evidence>
<dbReference type="PROSITE" id="PS50043">
    <property type="entry name" value="HTH_LUXR_2"/>
    <property type="match status" value="1"/>
</dbReference>
<dbReference type="SMART" id="SM00448">
    <property type="entry name" value="REC"/>
    <property type="match status" value="1"/>
</dbReference>
<evidence type="ECO:0000256" key="1">
    <source>
        <dbReference type="ARBA" id="ARBA00023125"/>
    </source>
</evidence>
<dbReference type="InterPro" id="IPR039420">
    <property type="entry name" value="WalR-like"/>
</dbReference>
<dbReference type="STRING" id="582744.Msip34_2464"/>
<dbReference type="InterPro" id="IPR001789">
    <property type="entry name" value="Sig_transdc_resp-reg_receiver"/>
</dbReference>
<dbReference type="InterPro" id="IPR000792">
    <property type="entry name" value="Tscrpt_reg_LuxR_C"/>
</dbReference>
<dbReference type="Pfam" id="PF00072">
    <property type="entry name" value="Response_reg"/>
    <property type="match status" value="1"/>
</dbReference>
<dbReference type="PRINTS" id="PR00038">
    <property type="entry name" value="HTHLUXR"/>
</dbReference>
<dbReference type="HOGENOM" id="CLU_000445_90_10_4"/>
<dbReference type="SUPFAM" id="SSF46894">
    <property type="entry name" value="C-terminal effector domain of the bipartite response regulators"/>
    <property type="match status" value="1"/>
</dbReference>
<dbReference type="SMART" id="SM00421">
    <property type="entry name" value="HTH_LUXR"/>
    <property type="match status" value="1"/>
</dbReference>
<reference evidence="7" key="1">
    <citation type="submission" date="2009-07" db="EMBL/GenBank/DDBJ databases">
        <title>Complete sequence of chromosome of Methylovorus sp. SIP3-4.</title>
        <authorList>
            <person name="Lucas S."/>
            <person name="Copeland A."/>
            <person name="Lapidus A."/>
            <person name="Glavina del Rio T."/>
            <person name="Tice H."/>
            <person name="Bruce D."/>
            <person name="Goodwin L."/>
            <person name="Pitluck S."/>
            <person name="Clum A."/>
            <person name="Larimer F."/>
            <person name="Land M."/>
            <person name="Hauser L."/>
            <person name="Kyrpides N."/>
            <person name="Mikhailova N."/>
            <person name="Kayluzhnaya M."/>
            <person name="Chistoserdova L."/>
        </authorList>
    </citation>
    <scope>NUCLEOTIDE SEQUENCE [LARGE SCALE GENOMIC DNA]</scope>
    <source>
        <strain evidence="7">SIP3-4</strain>
    </source>
</reference>
<evidence type="ECO:0000256" key="2">
    <source>
        <dbReference type="PROSITE-ProRule" id="PRU00169"/>
    </source>
</evidence>
<feature type="modified residue" description="4-aspartylphosphate" evidence="2">
    <location>
        <position position="76"/>
    </location>
</feature>
<dbReference type="EMBL" id="CP001674">
    <property type="protein sequence ID" value="ACT51701.1"/>
    <property type="molecule type" value="Genomic_DNA"/>
</dbReference>
<dbReference type="GO" id="GO:0003677">
    <property type="term" value="F:DNA binding"/>
    <property type="evidence" value="ECO:0007669"/>
    <property type="project" value="UniProtKB-KW"/>
</dbReference>
<evidence type="ECO:0000259" key="4">
    <source>
        <dbReference type="PROSITE" id="PS50043"/>
    </source>
</evidence>
<keyword evidence="1" id="KW-0238">DNA-binding</keyword>
<dbReference type="PANTHER" id="PTHR43214">
    <property type="entry name" value="TWO-COMPONENT RESPONSE REGULATOR"/>
    <property type="match status" value="1"/>
</dbReference>
<protein>
    <submittedName>
        <fullName evidence="6">Two component transcriptional regulator, LuxR family</fullName>
    </submittedName>
</protein>
<dbReference type="eggNOG" id="COG2197">
    <property type="taxonomic scope" value="Bacteria"/>
</dbReference>
<dbReference type="CDD" id="cd06170">
    <property type="entry name" value="LuxR_C_like"/>
    <property type="match status" value="1"/>
</dbReference>
<dbReference type="GO" id="GO:0006355">
    <property type="term" value="P:regulation of DNA-templated transcription"/>
    <property type="evidence" value="ECO:0007669"/>
    <property type="project" value="InterPro"/>
</dbReference>
<dbReference type="PROSITE" id="PS50110">
    <property type="entry name" value="RESPONSE_REGULATORY"/>
    <property type="match status" value="1"/>
</dbReference>
<feature type="domain" description="Response regulatory" evidence="5">
    <location>
        <begin position="25"/>
        <end position="142"/>
    </location>
</feature>
<accession>C6XAG0</accession>
<dbReference type="SUPFAM" id="SSF52172">
    <property type="entry name" value="CheY-like"/>
    <property type="match status" value="1"/>
</dbReference>
<name>C6XAG0_METGS</name>
<dbReference type="NCBIfam" id="NF007935">
    <property type="entry name" value="PRK10651.1"/>
    <property type="match status" value="1"/>
</dbReference>
<dbReference type="GO" id="GO:0000160">
    <property type="term" value="P:phosphorelay signal transduction system"/>
    <property type="evidence" value="ECO:0007669"/>
    <property type="project" value="InterPro"/>
</dbReference>
<dbReference type="InterPro" id="IPR016032">
    <property type="entry name" value="Sig_transdc_resp-reg_C-effctor"/>
</dbReference>
<evidence type="ECO:0000256" key="3">
    <source>
        <dbReference type="SAM" id="MobiDB-lite"/>
    </source>
</evidence>
<gene>
    <name evidence="6" type="ordered locus">Msip34_2464</name>
</gene>
<dbReference type="PROSITE" id="PS00622">
    <property type="entry name" value="HTH_LUXR_1"/>
    <property type="match status" value="1"/>
</dbReference>
<feature type="region of interest" description="Disordered" evidence="3">
    <location>
        <begin position="1"/>
        <end position="21"/>
    </location>
</feature>
<keyword evidence="2" id="KW-0597">Phosphoprotein</keyword>
<proteinExistence type="predicted"/>
<sequence>MSTPSNLTSSTPTSELTSGGASPTKVFLIDDHALFRKGVGQMIEADPAFRVVGEAASGSEGLLLAPPLQPDVVLIDLNMKGLNGIETLRRFKTESSLQARFVVLTVSDAEDDLLEALRAGADGYLLKDMEPEDLCASLKKVISGMTVIQDSLTEVLKQALLEPRTRKADDDVALTDREQEILQCLADGLNNKTIARKLGISDTTVKVHIKHLLSKLKLTSRLEAAVWAHRKK</sequence>
<dbReference type="AlphaFoldDB" id="C6XAG0"/>
<dbReference type="KEGG" id="mei:Msip34_2464"/>
<feature type="domain" description="HTH luxR-type" evidence="4">
    <location>
        <begin position="167"/>
        <end position="232"/>
    </location>
</feature>
<dbReference type="PANTHER" id="PTHR43214:SF38">
    <property type="entry name" value="NITRATE_NITRITE RESPONSE REGULATOR PROTEIN NARL"/>
    <property type="match status" value="1"/>
</dbReference>